<dbReference type="Gene3D" id="3.20.20.140">
    <property type="entry name" value="Metal-dependent hydrolases"/>
    <property type="match status" value="1"/>
</dbReference>
<dbReference type="EMBL" id="LUEZ02000107">
    <property type="protein sequence ID" value="RDB18021.1"/>
    <property type="molecule type" value="Genomic_DNA"/>
</dbReference>
<reference evidence="1" key="1">
    <citation type="submission" date="2018-04" db="EMBL/GenBank/DDBJ databases">
        <title>Whole genome sequencing of Hypsizygus marmoreus.</title>
        <authorList>
            <person name="Choi I.-G."/>
            <person name="Min B."/>
            <person name="Kim J.-G."/>
            <person name="Kim S."/>
            <person name="Oh Y.-L."/>
            <person name="Kong W.-S."/>
            <person name="Park H."/>
            <person name="Jeong J."/>
            <person name="Song E.-S."/>
        </authorList>
    </citation>
    <scope>NUCLEOTIDE SEQUENCE [LARGE SCALE GENOMIC DNA]</scope>
    <source>
        <strain evidence="1">51987-8</strain>
    </source>
</reference>
<dbReference type="InterPro" id="IPR052349">
    <property type="entry name" value="Metallo-hydrolase_Enzymes"/>
</dbReference>
<protein>
    <submittedName>
        <fullName evidence="1">Cytosine deaminase</fullName>
    </submittedName>
</protein>
<gene>
    <name evidence="1" type="primary">codA</name>
    <name evidence="1" type="ORF">Hypma_000859</name>
</gene>
<dbReference type="PANTHER" id="PTHR32027:SF0">
    <property type="entry name" value="CYTOSINE DEAMINASE"/>
    <property type="match status" value="1"/>
</dbReference>
<dbReference type="AlphaFoldDB" id="A0A369J7I5"/>
<evidence type="ECO:0000313" key="1">
    <source>
        <dbReference type="EMBL" id="RDB18021.1"/>
    </source>
</evidence>
<comment type="caution">
    <text evidence="1">The sequence shown here is derived from an EMBL/GenBank/DDBJ whole genome shotgun (WGS) entry which is preliminary data.</text>
</comment>
<dbReference type="STRING" id="39966.A0A369J7I5"/>
<evidence type="ECO:0000313" key="2">
    <source>
        <dbReference type="Proteomes" id="UP000076154"/>
    </source>
</evidence>
<name>A0A369J7I5_HYPMA</name>
<sequence>MSAVPPSALGTSDELSTEERNLTSLTIANVRLPHEDRALASRLWRLKCKLGKVEDISLLQSRDDVKPDESNIDAQGSILIPSFCHSHVHLDKCFILDRCTIVSGEFHEALEVTGRAKAAFPLDLNDLYDRGARLIRESVQFGVTSMRAHVEVDSIVGFACLDVAQALQRKFELICDVQIAVFAQEPLFGAPGDTTPGLNFTLLQQALQRDGLTVVGSAPYVEPTIEQAKSNIALVMDLAVQYGAHLDFHLDYNLDADAEPLIYEVISQARRNHEYWTQTPLRPRPRRITVGHATRLQLFTPAQWHHLAEAIKDLPITLVGLPQSDMYMQGRQDWDQPLGAPRSTLRVPHILNEYGIEIAMSVNNVGNAFTPQGSLDPLSLCTFGVAVFQSATPADIQTLVRSVTLTSKITIGQDSAHLGLFPTRGDPADFVILHGTETLQSAVLHPAWDRTTIRAGVMVSRRQTQVWFFDVDEGNPPACPTQA</sequence>
<dbReference type="OrthoDB" id="10266980at2759"/>
<keyword evidence="2" id="KW-1185">Reference proteome</keyword>
<dbReference type="InterPro" id="IPR032466">
    <property type="entry name" value="Metal_Hydrolase"/>
</dbReference>
<proteinExistence type="predicted"/>
<dbReference type="PANTHER" id="PTHR32027">
    <property type="entry name" value="CYTOSINE DEAMINASE"/>
    <property type="match status" value="1"/>
</dbReference>
<dbReference type="Proteomes" id="UP000076154">
    <property type="component" value="Unassembled WGS sequence"/>
</dbReference>
<accession>A0A369J7I5</accession>
<dbReference type="GO" id="GO:0016814">
    <property type="term" value="F:hydrolase activity, acting on carbon-nitrogen (but not peptide) bonds, in cyclic amidines"/>
    <property type="evidence" value="ECO:0007669"/>
    <property type="project" value="TreeGrafter"/>
</dbReference>
<organism evidence="1 2">
    <name type="scientific">Hypsizygus marmoreus</name>
    <name type="common">White beech mushroom</name>
    <name type="synonym">Agaricus marmoreus</name>
    <dbReference type="NCBI Taxonomy" id="39966"/>
    <lineage>
        <taxon>Eukaryota</taxon>
        <taxon>Fungi</taxon>
        <taxon>Dikarya</taxon>
        <taxon>Basidiomycota</taxon>
        <taxon>Agaricomycotina</taxon>
        <taxon>Agaricomycetes</taxon>
        <taxon>Agaricomycetidae</taxon>
        <taxon>Agaricales</taxon>
        <taxon>Tricholomatineae</taxon>
        <taxon>Lyophyllaceae</taxon>
        <taxon>Hypsizygus</taxon>
    </lineage>
</organism>
<dbReference type="SUPFAM" id="SSF51556">
    <property type="entry name" value="Metallo-dependent hydrolases"/>
    <property type="match status" value="1"/>
</dbReference>
<dbReference type="InParanoid" id="A0A369J7I5"/>